<dbReference type="EMBL" id="JALNTZ010000001">
    <property type="protein sequence ID" value="KAJ3666810.1"/>
    <property type="molecule type" value="Genomic_DNA"/>
</dbReference>
<evidence type="ECO:0000313" key="6">
    <source>
        <dbReference type="EMBL" id="KAJ3666810.1"/>
    </source>
</evidence>
<keyword evidence="1" id="KW-0677">Repeat</keyword>
<dbReference type="AlphaFoldDB" id="A0AA38J0K7"/>
<keyword evidence="3" id="KW-0393">Immunoglobulin domain</keyword>
<dbReference type="FunFam" id="2.60.40.10:FF:000376">
    <property type="entry name" value="CLUMA_CG000981, isoform A"/>
    <property type="match status" value="1"/>
</dbReference>
<feature type="domain" description="Ig-like" evidence="5">
    <location>
        <begin position="283"/>
        <end position="374"/>
    </location>
</feature>
<dbReference type="GO" id="GO:0043005">
    <property type="term" value="C:neuron projection"/>
    <property type="evidence" value="ECO:0007669"/>
    <property type="project" value="TreeGrafter"/>
</dbReference>
<dbReference type="Pfam" id="PF13927">
    <property type="entry name" value="Ig_3"/>
    <property type="match status" value="1"/>
</dbReference>
<evidence type="ECO:0000259" key="5">
    <source>
        <dbReference type="PROSITE" id="PS50835"/>
    </source>
</evidence>
<dbReference type="SMART" id="SM00409">
    <property type="entry name" value="IG"/>
    <property type="match status" value="2"/>
</dbReference>
<evidence type="ECO:0000313" key="7">
    <source>
        <dbReference type="Proteomes" id="UP001168821"/>
    </source>
</evidence>
<dbReference type="PROSITE" id="PS50835">
    <property type="entry name" value="IG_LIKE"/>
    <property type="match status" value="1"/>
</dbReference>
<keyword evidence="2" id="KW-1015">Disulfide bond</keyword>
<proteinExistence type="predicted"/>
<dbReference type="SUPFAM" id="SSF48726">
    <property type="entry name" value="Immunoglobulin"/>
    <property type="match status" value="2"/>
</dbReference>
<sequence>MELLNRKEERIIVQDSKTGIGGREREAEIRVEEVGKQVGKLKTGKAPGRDGLVNEVWIFGTDGMIERLSELMNDVWTGKGFPREWRVGQICPIHKKGSKEKKSLYRKYLRRVCQDCNENLVGWTVTVRNFADNTRGWRASVLSLGPNSAAEIETGLADLGLCGDQGWRLRSGAVDARAPDLSPGEQTKRIKRPAWSFPPGPRLSSGRAPLGPGDGEPGTGNRYFRWSVLSAGVRHFKMASIDGPVLNISGVSRQQMGPYLCIASNGIPPSVSKRIMLIVHFAPMMEIQNQLVGAYEGQQITLECRSEAYPKSINYWTTDKGEIVPQSGKYEPSYSTTGYQIHMKLTIRSIGPQDYRDYKCVSKNSLGDTDGTIHVFGRCVTTGKLKKKTNDVIGELENIADGE</sequence>
<evidence type="ECO:0000256" key="2">
    <source>
        <dbReference type="ARBA" id="ARBA00023157"/>
    </source>
</evidence>
<reference evidence="6" key="1">
    <citation type="journal article" date="2023" name="G3 (Bethesda)">
        <title>Whole genome assemblies of Zophobas morio and Tenebrio molitor.</title>
        <authorList>
            <person name="Kaur S."/>
            <person name="Stinson S.A."/>
            <person name="diCenzo G.C."/>
        </authorList>
    </citation>
    <scope>NUCLEOTIDE SEQUENCE</scope>
    <source>
        <strain evidence="6">QUZm001</strain>
    </source>
</reference>
<organism evidence="6 7">
    <name type="scientific">Zophobas morio</name>
    <dbReference type="NCBI Taxonomy" id="2755281"/>
    <lineage>
        <taxon>Eukaryota</taxon>
        <taxon>Metazoa</taxon>
        <taxon>Ecdysozoa</taxon>
        <taxon>Arthropoda</taxon>
        <taxon>Hexapoda</taxon>
        <taxon>Insecta</taxon>
        <taxon>Pterygota</taxon>
        <taxon>Neoptera</taxon>
        <taxon>Endopterygota</taxon>
        <taxon>Coleoptera</taxon>
        <taxon>Polyphaga</taxon>
        <taxon>Cucujiformia</taxon>
        <taxon>Tenebrionidae</taxon>
        <taxon>Zophobas</taxon>
    </lineage>
</organism>
<dbReference type="Gene3D" id="2.60.40.10">
    <property type="entry name" value="Immunoglobulins"/>
    <property type="match status" value="2"/>
</dbReference>
<dbReference type="InterPro" id="IPR051170">
    <property type="entry name" value="Neural/epithelial_adhesion"/>
</dbReference>
<evidence type="ECO:0000256" key="1">
    <source>
        <dbReference type="ARBA" id="ARBA00022737"/>
    </source>
</evidence>
<dbReference type="InterPro" id="IPR007110">
    <property type="entry name" value="Ig-like_dom"/>
</dbReference>
<keyword evidence="7" id="KW-1185">Reference proteome</keyword>
<accession>A0AA38J0K7</accession>
<gene>
    <name evidence="6" type="ORF">Zmor_002241</name>
</gene>
<dbReference type="InterPro" id="IPR003599">
    <property type="entry name" value="Ig_sub"/>
</dbReference>
<dbReference type="InterPro" id="IPR013783">
    <property type="entry name" value="Ig-like_fold"/>
</dbReference>
<protein>
    <recommendedName>
        <fullName evidence="5">Ig-like domain-containing protein</fullName>
    </recommendedName>
</protein>
<evidence type="ECO:0000256" key="3">
    <source>
        <dbReference type="ARBA" id="ARBA00023319"/>
    </source>
</evidence>
<evidence type="ECO:0000256" key="4">
    <source>
        <dbReference type="SAM" id="MobiDB-lite"/>
    </source>
</evidence>
<comment type="caution">
    <text evidence="6">The sequence shown here is derived from an EMBL/GenBank/DDBJ whole genome shotgun (WGS) entry which is preliminary data.</text>
</comment>
<dbReference type="PANTHER" id="PTHR12231:SF272">
    <property type="entry name" value="DPR-INTERACTING PROTEIN THETA"/>
    <property type="match status" value="1"/>
</dbReference>
<dbReference type="PANTHER" id="PTHR12231">
    <property type="entry name" value="CTX-RELATED TYPE I TRANSMEMBRANE PROTEIN"/>
    <property type="match status" value="1"/>
</dbReference>
<dbReference type="InterPro" id="IPR036179">
    <property type="entry name" value="Ig-like_dom_sf"/>
</dbReference>
<name>A0AA38J0K7_9CUCU</name>
<dbReference type="Proteomes" id="UP001168821">
    <property type="component" value="Unassembled WGS sequence"/>
</dbReference>
<feature type="region of interest" description="Disordered" evidence="4">
    <location>
        <begin position="177"/>
        <end position="218"/>
    </location>
</feature>